<keyword evidence="1" id="KW-1133">Transmembrane helix</keyword>
<reference evidence="2 3" key="1">
    <citation type="submission" date="2018-12" db="EMBL/GenBank/DDBJ databases">
        <title>bacterium Hansschlegelia zhihuaiae S113.</title>
        <authorList>
            <person name="He J."/>
        </authorList>
    </citation>
    <scope>NUCLEOTIDE SEQUENCE [LARGE SCALE GENOMIC DNA]</scope>
    <source>
        <strain evidence="2 3">S 113</strain>
    </source>
</reference>
<dbReference type="EMBL" id="RYFI01000004">
    <property type="protein sequence ID" value="RXF74284.1"/>
    <property type="molecule type" value="Genomic_DNA"/>
</dbReference>
<keyword evidence="1" id="KW-0472">Membrane</keyword>
<dbReference type="Proteomes" id="UP000289708">
    <property type="component" value="Unassembled WGS sequence"/>
</dbReference>
<sequence length="100" mass="11289">MNAASRDARVDAMYSRDKFAAYICVVAVWAVYLFIFWRMADHIAASGLTALMLVLASLVLLLNTAAVVALIRHYREDRAAIYGTDIYYLDRIAAERRARS</sequence>
<proteinExistence type="predicted"/>
<comment type="caution">
    <text evidence="2">The sequence shown here is derived from an EMBL/GenBank/DDBJ whole genome shotgun (WGS) entry which is preliminary data.</text>
</comment>
<name>A0A4Q0MKV7_9HYPH</name>
<evidence type="ECO:0000313" key="2">
    <source>
        <dbReference type="EMBL" id="RXF74284.1"/>
    </source>
</evidence>
<evidence type="ECO:0000313" key="3">
    <source>
        <dbReference type="Proteomes" id="UP000289708"/>
    </source>
</evidence>
<dbReference type="AlphaFoldDB" id="A0A4Q0MKV7"/>
<dbReference type="OrthoDB" id="7933134at2"/>
<organism evidence="2 3">
    <name type="scientific">Hansschlegelia zhihuaiae</name>
    <dbReference type="NCBI Taxonomy" id="405005"/>
    <lineage>
        <taxon>Bacteria</taxon>
        <taxon>Pseudomonadati</taxon>
        <taxon>Pseudomonadota</taxon>
        <taxon>Alphaproteobacteria</taxon>
        <taxon>Hyphomicrobiales</taxon>
        <taxon>Methylopilaceae</taxon>
        <taxon>Hansschlegelia</taxon>
    </lineage>
</organism>
<evidence type="ECO:0000256" key="1">
    <source>
        <dbReference type="SAM" id="Phobius"/>
    </source>
</evidence>
<feature type="transmembrane region" description="Helical" evidence="1">
    <location>
        <begin position="43"/>
        <end position="71"/>
    </location>
</feature>
<dbReference type="RefSeq" id="WP_128776509.1">
    <property type="nucleotide sequence ID" value="NZ_RYFI01000004.1"/>
</dbReference>
<keyword evidence="3" id="KW-1185">Reference proteome</keyword>
<gene>
    <name evidence="2" type="ORF">EK403_05500</name>
</gene>
<feature type="transmembrane region" description="Helical" evidence="1">
    <location>
        <begin position="19"/>
        <end position="37"/>
    </location>
</feature>
<protein>
    <submittedName>
        <fullName evidence="2">Uncharacterized protein</fullName>
    </submittedName>
</protein>
<keyword evidence="1" id="KW-0812">Transmembrane</keyword>
<accession>A0A4Q0MKV7</accession>